<dbReference type="PANTHER" id="PTHR43124">
    <property type="entry name" value="PURINE EFFLUX PUMP PBUE"/>
    <property type="match status" value="1"/>
</dbReference>
<dbReference type="EMBL" id="PVTJ01000005">
    <property type="protein sequence ID" value="PRY58577.1"/>
    <property type="molecule type" value="Genomic_DNA"/>
</dbReference>
<dbReference type="RefSeq" id="WP_106364641.1">
    <property type="nucleotide sequence ID" value="NZ_PVTJ01000005.1"/>
</dbReference>
<dbReference type="InterPro" id="IPR050189">
    <property type="entry name" value="MFS_Efflux_Transporters"/>
</dbReference>
<dbReference type="Pfam" id="PF07690">
    <property type="entry name" value="MFS_1"/>
    <property type="match status" value="1"/>
</dbReference>
<dbReference type="InterPro" id="IPR020846">
    <property type="entry name" value="MFS_dom"/>
</dbReference>
<dbReference type="GO" id="GO:0005886">
    <property type="term" value="C:plasma membrane"/>
    <property type="evidence" value="ECO:0007669"/>
    <property type="project" value="UniProtKB-SubCell"/>
</dbReference>
<evidence type="ECO:0000256" key="5">
    <source>
        <dbReference type="ARBA" id="ARBA00023136"/>
    </source>
</evidence>
<accession>A0A2T0UL59</accession>
<feature type="transmembrane region" description="Helical" evidence="6">
    <location>
        <begin position="21"/>
        <end position="41"/>
    </location>
</feature>
<sequence>MSETTLSRSAAPRRERLPLSGLLALSTAVFITVITESLPAGLLPGMRAGLGVGEAAMGQAVTVYAIGTALTVIPLSALTAGWGRRPVLLTAMAGFVAANTVTALSDDYALTMAARFVAGTAAGLSWALMVGYARRLAPKGMEGRAIAIVMSGIPLALALGVPVGTFIGGVLGWRESFGVMSALAVLSIVWIALAVPDFPGQRAESRTPVLRAAVIPGVPAIMAVIAVYVIAFNVLYTYIAAFLERFGMGGAVDRVLLVFGLASIASIWITGAHIDRRLRHLTIAAAALTGAAAAALAVFAEAPALVYVAVALWGLGHGGVPTLLQTAAGQAGAKAADTVQALVVTLWNAATAAGGALGGLMLVRFGPLSLAWTVVAAGVLILLVAVSGRRHAFPARSAVAERGPVPVSDLPDRADLRDLA</sequence>
<feature type="domain" description="Major facilitator superfamily (MFS) profile" evidence="7">
    <location>
        <begin position="21"/>
        <end position="390"/>
    </location>
</feature>
<feature type="transmembrane region" description="Helical" evidence="6">
    <location>
        <begin position="116"/>
        <end position="133"/>
    </location>
</feature>
<keyword evidence="4 6" id="KW-1133">Transmembrane helix</keyword>
<feature type="transmembrane region" description="Helical" evidence="6">
    <location>
        <begin position="87"/>
        <end position="104"/>
    </location>
</feature>
<feature type="transmembrane region" description="Helical" evidence="6">
    <location>
        <begin position="306"/>
        <end position="327"/>
    </location>
</feature>
<organism evidence="8 9">
    <name type="scientific">Glycomyces artemisiae</name>
    <dbReference type="NCBI Taxonomy" id="1076443"/>
    <lineage>
        <taxon>Bacteria</taxon>
        <taxon>Bacillati</taxon>
        <taxon>Actinomycetota</taxon>
        <taxon>Actinomycetes</taxon>
        <taxon>Glycomycetales</taxon>
        <taxon>Glycomycetaceae</taxon>
        <taxon>Glycomyces</taxon>
    </lineage>
</organism>
<evidence type="ECO:0000256" key="4">
    <source>
        <dbReference type="ARBA" id="ARBA00022989"/>
    </source>
</evidence>
<dbReference type="InterPro" id="IPR011701">
    <property type="entry name" value="MFS"/>
</dbReference>
<reference evidence="8 9" key="1">
    <citation type="submission" date="2018-03" db="EMBL/GenBank/DDBJ databases">
        <title>Genomic Encyclopedia of Type Strains, Phase III (KMG-III): the genomes of soil and plant-associated and newly described type strains.</title>
        <authorList>
            <person name="Whitman W."/>
        </authorList>
    </citation>
    <scope>NUCLEOTIDE SEQUENCE [LARGE SCALE GENOMIC DNA]</scope>
    <source>
        <strain evidence="8 9">CGMCC 4.7067</strain>
    </source>
</reference>
<dbReference type="SUPFAM" id="SSF103473">
    <property type="entry name" value="MFS general substrate transporter"/>
    <property type="match status" value="1"/>
</dbReference>
<feature type="transmembrane region" description="Helical" evidence="6">
    <location>
        <begin position="61"/>
        <end position="80"/>
    </location>
</feature>
<gene>
    <name evidence="8" type="ORF">B0I28_105290</name>
</gene>
<evidence type="ECO:0000313" key="9">
    <source>
        <dbReference type="Proteomes" id="UP000238176"/>
    </source>
</evidence>
<evidence type="ECO:0000256" key="1">
    <source>
        <dbReference type="ARBA" id="ARBA00004651"/>
    </source>
</evidence>
<comment type="subcellular location">
    <subcellularLocation>
        <location evidence="1">Cell membrane</location>
        <topology evidence="1">Multi-pass membrane protein</topology>
    </subcellularLocation>
</comment>
<dbReference type="InterPro" id="IPR036259">
    <property type="entry name" value="MFS_trans_sf"/>
</dbReference>
<protein>
    <submittedName>
        <fullName evidence="8">Putative MFS family arabinose efflux permease</fullName>
    </submittedName>
</protein>
<evidence type="ECO:0000259" key="7">
    <source>
        <dbReference type="PROSITE" id="PS50850"/>
    </source>
</evidence>
<evidence type="ECO:0000313" key="8">
    <source>
        <dbReference type="EMBL" id="PRY58577.1"/>
    </source>
</evidence>
<keyword evidence="9" id="KW-1185">Reference proteome</keyword>
<dbReference type="PANTHER" id="PTHR43124:SF3">
    <property type="entry name" value="CHLORAMPHENICOL EFFLUX PUMP RV0191"/>
    <property type="match status" value="1"/>
</dbReference>
<dbReference type="PROSITE" id="PS50850">
    <property type="entry name" value="MFS"/>
    <property type="match status" value="1"/>
</dbReference>
<dbReference type="CDD" id="cd17324">
    <property type="entry name" value="MFS_NepI_like"/>
    <property type="match status" value="1"/>
</dbReference>
<feature type="transmembrane region" description="Helical" evidence="6">
    <location>
        <begin position="281"/>
        <end position="300"/>
    </location>
</feature>
<evidence type="ECO:0000256" key="6">
    <source>
        <dbReference type="SAM" id="Phobius"/>
    </source>
</evidence>
<feature type="transmembrane region" description="Helical" evidence="6">
    <location>
        <begin position="217"/>
        <end position="243"/>
    </location>
</feature>
<dbReference type="GO" id="GO:0022857">
    <property type="term" value="F:transmembrane transporter activity"/>
    <property type="evidence" value="ECO:0007669"/>
    <property type="project" value="InterPro"/>
</dbReference>
<evidence type="ECO:0000256" key="3">
    <source>
        <dbReference type="ARBA" id="ARBA00022692"/>
    </source>
</evidence>
<dbReference type="Proteomes" id="UP000238176">
    <property type="component" value="Unassembled WGS sequence"/>
</dbReference>
<proteinExistence type="predicted"/>
<feature type="transmembrane region" description="Helical" evidence="6">
    <location>
        <begin position="255"/>
        <end position="274"/>
    </location>
</feature>
<keyword evidence="5 6" id="KW-0472">Membrane</keyword>
<feature type="transmembrane region" description="Helical" evidence="6">
    <location>
        <begin position="369"/>
        <end position="386"/>
    </location>
</feature>
<keyword evidence="3 6" id="KW-0812">Transmembrane</keyword>
<dbReference type="AlphaFoldDB" id="A0A2T0UL59"/>
<dbReference type="Gene3D" id="1.20.1250.20">
    <property type="entry name" value="MFS general substrate transporter like domains"/>
    <property type="match status" value="1"/>
</dbReference>
<name>A0A2T0UL59_9ACTN</name>
<feature type="transmembrane region" description="Helical" evidence="6">
    <location>
        <begin position="339"/>
        <end position="363"/>
    </location>
</feature>
<feature type="transmembrane region" description="Helical" evidence="6">
    <location>
        <begin position="145"/>
        <end position="171"/>
    </location>
</feature>
<keyword evidence="2" id="KW-1003">Cell membrane</keyword>
<evidence type="ECO:0000256" key="2">
    <source>
        <dbReference type="ARBA" id="ARBA00022475"/>
    </source>
</evidence>
<feature type="transmembrane region" description="Helical" evidence="6">
    <location>
        <begin position="177"/>
        <end position="196"/>
    </location>
</feature>
<dbReference type="OrthoDB" id="2810795at2"/>
<comment type="caution">
    <text evidence="8">The sequence shown here is derived from an EMBL/GenBank/DDBJ whole genome shotgun (WGS) entry which is preliminary data.</text>
</comment>